<name>A0AAV5TX75_9BILA</name>
<dbReference type="PROSITE" id="PS00615">
    <property type="entry name" value="C_TYPE_LECTIN_1"/>
    <property type="match status" value="1"/>
</dbReference>
<accession>A0AAV5TX75</accession>
<evidence type="ECO:0000313" key="4">
    <source>
        <dbReference type="Proteomes" id="UP001432027"/>
    </source>
</evidence>
<dbReference type="SUPFAM" id="SSF56436">
    <property type="entry name" value="C-type lectin-like"/>
    <property type="match status" value="1"/>
</dbReference>
<dbReference type="CDD" id="cd00037">
    <property type="entry name" value="CLECT"/>
    <property type="match status" value="1"/>
</dbReference>
<feature type="domain" description="C-type lectin" evidence="2">
    <location>
        <begin position="20"/>
        <end position="73"/>
    </location>
</feature>
<feature type="non-terminal residue" evidence="3">
    <location>
        <position position="147"/>
    </location>
</feature>
<keyword evidence="4" id="KW-1185">Reference proteome</keyword>
<dbReference type="InterPro" id="IPR001304">
    <property type="entry name" value="C-type_lectin-like"/>
</dbReference>
<proteinExistence type="predicted"/>
<dbReference type="InterPro" id="IPR018378">
    <property type="entry name" value="C-type_lectin_CS"/>
</dbReference>
<comment type="caution">
    <text evidence="3">The sequence shown here is derived from an EMBL/GenBank/DDBJ whole genome shotgun (WGS) entry which is preliminary data.</text>
</comment>
<evidence type="ECO:0000313" key="3">
    <source>
        <dbReference type="EMBL" id="GMS98797.1"/>
    </source>
</evidence>
<organism evidence="3 4">
    <name type="scientific">Pristionchus entomophagus</name>
    <dbReference type="NCBI Taxonomy" id="358040"/>
    <lineage>
        <taxon>Eukaryota</taxon>
        <taxon>Metazoa</taxon>
        <taxon>Ecdysozoa</taxon>
        <taxon>Nematoda</taxon>
        <taxon>Chromadorea</taxon>
        <taxon>Rhabditida</taxon>
        <taxon>Rhabditina</taxon>
        <taxon>Diplogasteromorpha</taxon>
        <taxon>Diplogasteroidea</taxon>
        <taxon>Neodiplogasteridae</taxon>
        <taxon>Pristionchus</taxon>
    </lineage>
</organism>
<dbReference type="PANTHER" id="PTHR22991">
    <property type="entry name" value="PROTEIN CBG13490"/>
    <property type="match status" value="1"/>
</dbReference>
<protein>
    <recommendedName>
        <fullName evidence="2">C-type lectin domain-containing protein</fullName>
    </recommendedName>
</protein>
<dbReference type="PROSITE" id="PS50041">
    <property type="entry name" value="C_TYPE_LECTIN_2"/>
    <property type="match status" value="1"/>
</dbReference>
<keyword evidence="1" id="KW-1015">Disulfide bond</keyword>
<reference evidence="3" key="1">
    <citation type="submission" date="2023-10" db="EMBL/GenBank/DDBJ databases">
        <title>Genome assembly of Pristionchus species.</title>
        <authorList>
            <person name="Yoshida K."/>
            <person name="Sommer R.J."/>
        </authorList>
    </citation>
    <scope>NUCLEOTIDE SEQUENCE</scope>
    <source>
        <strain evidence="3">RS0144</strain>
    </source>
</reference>
<gene>
    <name evidence="3" type="ORF">PENTCL1PPCAC_20972</name>
</gene>
<dbReference type="InterPro" id="IPR050976">
    <property type="entry name" value="Snaclec"/>
</dbReference>
<dbReference type="AlphaFoldDB" id="A0AAV5TX75"/>
<dbReference type="PANTHER" id="PTHR22991:SF40">
    <property type="entry name" value="PROTEIN CBG13490"/>
    <property type="match status" value="1"/>
</dbReference>
<evidence type="ECO:0000256" key="1">
    <source>
        <dbReference type="ARBA" id="ARBA00023157"/>
    </source>
</evidence>
<dbReference type="InterPro" id="IPR000859">
    <property type="entry name" value="CUB_dom"/>
</dbReference>
<dbReference type="InterPro" id="IPR016186">
    <property type="entry name" value="C-type_lectin-like/link_sf"/>
</dbReference>
<dbReference type="InterPro" id="IPR016187">
    <property type="entry name" value="CTDL_fold"/>
</dbReference>
<dbReference type="Pfam" id="PF00431">
    <property type="entry name" value="CUB"/>
    <property type="match status" value="1"/>
</dbReference>
<dbReference type="EMBL" id="BTSX01000005">
    <property type="protein sequence ID" value="GMS98797.1"/>
    <property type="molecule type" value="Genomic_DNA"/>
</dbReference>
<sequence>MTKGTVNEVFLVAAVTGKGNDFGWIDGSEWDYDNLYKDFHVAGLGECLAMDTLGGAGEWMNVNCSSKLPFVCFRQPYLSFPNECSPGPWKEGQIIYSPGYPYNASVPCDYVLTVDKGRSIEVEILMLEANSCCDHLIISDNSSNAIA</sequence>
<dbReference type="Gene3D" id="3.10.100.10">
    <property type="entry name" value="Mannose-Binding Protein A, subunit A"/>
    <property type="match status" value="1"/>
</dbReference>
<dbReference type="Proteomes" id="UP001432027">
    <property type="component" value="Unassembled WGS sequence"/>
</dbReference>
<dbReference type="SUPFAM" id="SSF49854">
    <property type="entry name" value="Spermadhesin, CUB domain"/>
    <property type="match status" value="1"/>
</dbReference>
<dbReference type="InterPro" id="IPR035914">
    <property type="entry name" value="Sperma_CUB_dom_sf"/>
</dbReference>
<evidence type="ECO:0000259" key="2">
    <source>
        <dbReference type="PROSITE" id="PS50041"/>
    </source>
</evidence>